<dbReference type="PROSITE" id="PS50157">
    <property type="entry name" value="ZINC_FINGER_C2H2_2"/>
    <property type="match status" value="2"/>
</dbReference>
<dbReference type="Pfam" id="PF00096">
    <property type="entry name" value="zf-C2H2"/>
    <property type="match status" value="2"/>
</dbReference>
<evidence type="ECO:0000256" key="10">
    <source>
        <dbReference type="SAM" id="MobiDB-lite"/>
    </source>
</evidence>
<reference evidence="12 13" key="1">
    <citation type="submission" date="2023-04" db="EMBL/GenBank/DDBJ databases">
        <title>Genome of Basidiobolus ranarum AG-B5.</title>
        <authorList>
            <person name="Stajich J.E."/>
            <person name="Carter-House D."/>
            <person name="Gryganskyi A."/>
        </authorList>
    </citation>
    <scope>NUCLEOTIDE SEQUENCE [LARGE SCALE GENOMIC DNA]</scope>
    <source>
        <strain evidence="12 13">AG-B5</strain>
    </source>
</reference>
<evidence type="ECO:0000256" key="2">
    <source>
        <dbReference type="ARBA" id="ARBA00022723"/>
    </source>
</evidence>
<gene>
    <name evidence="12" type="ORF">K7432_011323</name>
</gene>
<sequence>MQKHSKNQQFTFRVFPQIMPSQVMDKSKGVATSVRRHICPLCSKRFNRSEHLKRHIRTHTGEKPYKCTMPECLRSFSRSDELTRHIKVHDKKHSRCSNPSTTKAQRIRSSDPYPLSISSVATSSIFHSNFTQPCRAVELLSNQYSASMTSSRSSFSLEEPNWFNCNGSTTTDSEYSTPATPELRGYDPILLPPIYLSPPFGDVLNSSFQSTLPPRQKSRSLMNIHSILNH</sequence>
<evidence type="ECO:0000259" key="11">
    <source>
        <dbReference type="PROSITE" id="PS50157"/>
    </source>
</evidence>
<evidence type="ECO:0000256" key="1">
    <source>
        <dbReference type="ARBA" id="ARBA00004123"/>
    </source>
</evidence>
<evidence type="ECO:0000256" key="8">
    <source>
        <dbReference type="ARBA" id="ARBA00023242"/>
    </source>
</evidence>
<evidence type="ECO:0000313" key="12">
    <source>
        <dbReference type="EMBL" id="KAK9702286.1"/>
    </source>
</evidence>
<evidence type="ECO:0000256" key="6">
    <source>
        <dbReference type="ARBA" id="ARBA00023015"/>
    </source>
</evidence>
<name>A0ABR2VU23_9FUNG</name>
<feature type="domain" description="C2H2-type" evidence="11">
    <location>
        <begin position="37"/>
        <end position="64"/>
    </location>
</feature>
<keyword evidence="3" id="KW-0677">Repeat</keyword>
<dbReference type="Gene3D" id="3.30.160.60">
    <property type="entry name" value="Classic Zinc Finger"/>
    <property type="match status" value="2"/>
</dbReference>
<keyword evidence="6" id="KW-0805">Transcription regulation</keyword>
<feature type="domain" description="C2H2-type" evidence="11">
    <location>
        <begin position="65"/>
        <end position="94"/>
    </location>
</feature>
<dbReference type="InterPro" id="IPR036236">
    <property type="entry name" value="Znf_C2H2_sf"/>
</dbReference>
<keyword evidence="13" id="KW-1185">Reference proteome</keyword>
<dbReference type="SUPFAM" id="SSF57667">
    <property type="entry name" value="beta-beta-alpha zinc fingers"/>
    <property type="match status" value="1"/>
</dbReference>
<dbReference type="SMART" id="SM00355">
    <property type="entry name" value="ZnF_C2H2"/>
    <property type="match status" value="2"/>
</dbReference>
<keyword evidence="2" id="KW-0479">Metal-binding</keyword>
<dbReference type="EMBL" id="JASJQH010007739">
    <property type="protein sequence ID" value="KAK9702286.1"/>
    <property type="molecule type" value="Genomic_DNA"/>
</dbReference>
<comment type="subcellular location">
    <subcellularLocation>
        <location evidence="1">Nucleus</location>
    </subcellularLocation>
</comment>
<dbReference type="PANTHER" id="PTHR47428">
    <property type="entry name" value="REGULATORY PROTEIN MIG1-RELATED"/>
    <property type="match status" value="1"/>
</dbReference>
<organism evidence="12 13">
    <name type="scientific">Basidiobolus ranarum</name>
    <dbReference type="NCBI Taxonomy" id="34480"/>
    <lineage>
        <taxon>Eukaryota</taxon>
        <taxon>Fungi</taxon>
        <taxon>Fungi incertae sedis</taxon>
        <taxon>Zoopagomycota</taxon>
        <taxon>Entomophthoromycotina</taxon>
        <taxon>Basidiobolomycetes</taxon>
        <taxon>Basidiobolales</taxon>
        <taxon>Basidiobolaceae</taxon>
        <taxon>Basidiobolus</taxon>
    </lineage>
</organism>
<comment type="caution">
    <text evidence="12">The sequence shown here is derived from an EMBL/GenBank/DDBJ whole genome shotgun (WGS) entry which is preliminary data.</text>
</comment>
<dbReference type="PROSITE" id="PS00028">
    <property type="entry name" value="ZINC_FINGER_C2H2_1"/>
    <property type="match status" value="2"/>
</dbReference>
<evidence type="ECO:0000256" key="4">
    <source>
        <dbReference type="ARBA" id="ARBA00022771"/>
    </source>
</evidence>
<protein>
    <recommendedName>
        <fullName evidence="11">C2H2-type domain-containing protein</fullName>
    </recommendedName>
</protein>
<keyword evidence="8" id="KW-0539">Nucleus</keyword>
<keyword evidence="4 9" id="KW-0863">Zinc-finger</keyword>
<dbReference type="InterPro" id="IPR051007">
    <property type="entry name" value="creA/MIG_C2H2-ZnF"/>
</dbReference>
<dbReference type="Proteomes" id="UP001479436">
    <property type="component" value="Unassembled WGS sequence"/>
</dbReference>
<feature type="region of interest" description="Disordered" evidence="10">
    <location>
        <begin position="88"/>
        <end position="108"/>
    </location>
</feature>
<keyword evidence="7" id="KW-0804">Transcription</keyword>
<dbReference type="InterPro" id="IPR013087">
    <property type="entry name" value="Znf_C2H2_type"/>
</dbReference>
<dbReference type="PANTHER" id="PTHR47428:SF2">
    <property type="entry name" value="ZINC FINGER PROTEIN RSV1"/>
    <property type="match status" value="1"/>
</dbReference>
<evidence type="ECO:0000313" key="13">
    <source>
        <dbReference type="Proteomes" id="UP001479436"/>
    </source>
</evidence>
<keyword evidence="5" id="KW-0862">Zinc</keyword>
<evidence type="ECO:0000256" key="3">
    <source>
        <dbReference type="ARBA" id="ARBA00022737"/>
    </source>
</evidence>
<evidence type="ECO:0000256" key="5">
    <source>
        <dbReference type="ARBA" id="ARBA00022833"/>
    </source>
</evidence>
<proteinExistence type="predicted"/>
<accession>A0ABR2VU23</accession>
<evidence type="ECO:0000256" key="9">
    <source>
        <dbReference type="PROSITE-ProRule" id="PRU00042"/>
    </source>
</evidence>
<evidence type="ECO:0000256" key="7">
    <source>
        <dbReference type="ARBA" id="ARBA00023163"/>
    </source>
</evidence>